<dbReference type="PROSITE" id="PS51257">
    <property type="entry name" value="PROKAR_LIPOPROTEIN"/>
    <property type="match status" value="1"/>
</dbReference>
<reference evidence="3 4" key="1">
    <citation type="submission" date="2020-08" db="EMBL/GenBank/DDBJ databases">
        <title>Sequencing the genomes of 1000 actinobacteria strains.</title>
        <authorList>
            <person name="Klenk H.-P."/>
        </authorList>
    </citation>
    <scope>NUCLEOTIDE SEQUENCE [LARGE SCALE GENOMIC DNA]</scope>
    <source>
        <strain evidence="3 4">DSM 43023</strain>
    </source>
</reference>
<dbReference type="Proteomes" id="UP000534286">
    <property type="component" value="Unassembled WGS sequence"/>
</dbReference>
<dbReference type="EMBL" id="JACHJU010000001">
    <property type="protein sequence ID" value="MBB4937783.1"/>
    <property type="molecule type" value="Genomic_DNA"/>
</dbReference>
<sequence>MSPRTSAALAGLALAVLAAGCADPAADRVSPVSATQPPASPPLPSLTVVPPPSPMVSSGPATPGLGVMR</sequence>
<dbReference type="AlphaFoldDB" id="A0A7W7W8C4"/>
<name>A0A7W7W8C4_9ACTN</name>
<organism evidence="3 4">
    <name type="scientific">Streptosporangium album</name>
    <dbReference type="NCBI Taxonomy" id="47479"/>
    <lineage>
        <taxon>Bacteria</taxon>
        <taxon>Bacillati</taxon>
        <taxon>Actinomycetota</taxon>
        <taxon>Actinomycetes</taxon>
        <taxon>Streptosporangiales</taxon>
        <taxon>Streptosporangiaceae</taxon>
        <taxon>Streptosporangium</taxon>
    </lineage>
</organism>
<accession>A0A7W7W8C4</accession>
<feature type="signal peptide" evidence="2">
    <location>
        <begin position="1"/>
        <end position="18"/>
    </location>
</feature>
<feature type="chain" id="PRO_5039102310" evidence="2">
    <location>
        <begin position="19"/>
        <end position="69"/>
    </location>
</feature>
<protein>
    <submittedName>
        <fullName evidence="3">Uncharacterized protein</fullName>
    </submittedName>
</protein>
<proteinExistence type="predicted"/>
<feature type="region of interest" description="Disordered" evidence="1">
    <location>
        <begin position="25"/>
        <end position="69"/>
    </location>
</feature>
<evidence type="ECO:0000313" key="4">
    <source>
        <dbReference type="Proteomes" id="UP000534286"/>
    </source>
</evidence>
<gene>
    <name evidence="3" type="ORF">FHR32_002088</name>
</gene>
<dbReference type="RefSeq" id="WP_184754102.1">
    <property type="nucleotide sequence ID" value="NZ_BAABEK010000026.1"/>
</dbReference>
<evidence type="ECO:0000256" key="1">
    <source>
        <dbReference type="SAM" id="MobiDB-lite"/>
    </source>
</evidence>
<keyword evidence="4" id="KW-1185">Reference proteome</keyword>
<feature type="compositionally biased region" description="Pro residues" evidence="1">
    <location>
        <begin position="38"/>
        <end position="54"/>
    </location>
</feature>
<evidence type="ECO:0000313" key="3">
    <source>
        <dbReference type="EMBL" id="MBB4937783.1"/>
    </source>
</evidence>
<evidence type="ECO:0000256" key="2">
    <source>
        <dbReference type="SAM" id="SignalP"/>
    </source>
</evidence>
<keyword evidence="2" id="KW-0732">Signal</keyword>
<comment type="caution">
    <text evidence="3">The sequence shown here is derived from an EMBL/GenBank/DDBJ whole genome shotgun (WGS) entry which is preliminary data.</text>
</comment>